<dbReference type="InterPro" id="IPR019734">
    <property type="entry name" value="TPR_rpt"/>
</dbReference>
<dbReference type="AlphaFoldDB" id="A0AAD2J4V1"/>
<evidence type="ECO:0000313" key="2">
    <source>
        <dbReference type="EMBL" id="CUJ71755.1"/>
    </source>
</evidence>
<organism evidence="2 3">
    <name type="scientific">Achromobacter aegrifaciens</name>
    <dbReference type="NCBI Taxonomy" id="1287736"/>
    <lineage>
        <taxon>Bacteria</taxon>
        <taxon>Pseudomonadati</taxon>
        <taxon>Pseudomonadota</taxon>
        <taxon>Betaproteobacteria</taxon>
        <taxon>Burkholderiales</taxon>
        <taxon>Alcaligenaceae</taxon>
        <taxon>Achromobacter</taxon>
    </lineage>
</organism>
<dbReference type="SUPFAM" id="SSF50969">
    <property type="entry name" value="YVTN repeat-like/Quinoprotein amine dehydrogenase"/>
    <property type="match status" value="1"/>
</dbReference>
<name>A0AAD2J4V1_ACHAE</name>
<evidence type="ECO:0000313" key="3">
    <source>
        <dbReference type="Proteomes" id="UP000044098"/>
    </source>
</evidence>
<gene>
    <name evidence="2" type="ORF">ERS370000_05487</name>
</gene>
<evidence type="ECO:0000256" key="1">
    <source>
        <dbReference type="SAM" id="MobiDB-lite"/>
    </source>
</evidence>
<evidence type="ECO:0008006" key="4">
    <source>
        <dbReference type="Google" id="ProtNLM"/>
    </source>
</evidence>
<dbReference type="Gene3D" id="1.25.40.10">
    <property type="entry name" value="Tetratricopeptide repeat domain"/>
    <property type="match status" value="1"/>
</dbReference>
<dbReference type="InterPro" id="IPR011044">
    <property type="entry name" value="Quino_amine_DH_bsu"/>
</dbReference>
<dbReference type="EMBL" id="CYTK01000012">
    <property type="protein sequence ID" value="CUJ71755.1"/>
    <property type="molecule type" value="Genomic_DNA"/>
</dbReference>
<feature type="region of interest" description="Disordered" evidence="1">
    <location>
        <begin position="16"/>
        <end position="35"/>
    </location>
</feature>
<protein>
    <recommendedName>
        <fullName evidence="4">Tetratricopeptide repeat protein</fullName>
    </recommendedName>
</protein>
<proteinExistence type="predicted"/>
<dbReference type="RefSeq" id="WP_156337461.1">
    <property type="nucleotide sequence ID" value="NZ_CYTK01000012.1"/>
</dbReference>
<reference evidence="2 3" key="1">
    <citation type="submission" date="2015-09" db="EMBL/GenBank/DDBJ databases">
        <authorList>
            <consortium name="Pathogen Informatics"/>
        </authorList>
    </citation>
    <scope>NUCLEOTIDE SEQUENCE [LARGE SCALE GENOMIC DNA]</scope>
    <source>
        <strain evidence="2 3">2789STDY5608625</strain>
    </source>
</reference>
<dbReference type="InterPro" id="IPR011990">
    <property type="entry name" value="TPR-like_helical_dom_sf"/>
</dbReference>
<sequence>MGIFRRLFGVSKSPQDLNVELPPSESPPGDLEGRSGNVQINLGMLSVSTPKFFGKASVASNKQWILGLSDSNGEGRGGHQASGNGTVVLVNGSDDKIAWTSNVLERPSDGAVADTGDTLIHDAGSRADLSGTVVAFDRSGDVRSSRRYNANIFALAISSCGRYGAVQTANAPGSQDANILEVLDLELGKVQFSVTPATTWSTTYTFTVGPDGLKKLWIHLPKLGKFAYSGSGEFVDTKKYRTSRLEKGSYAEILLAAKELLEETPTAECAVIAQAASERALAEKAIEPSWEAIGHRVRADSLEIQGKLSEAVQAYDEALRINPKIGVKRKVEHLRKKLIAG</sequence>
<accession>A0AAD2J4V1</accession>
<comment type="caution">
    <text evidence="2">The sequence shown here is derived from an EMBL/GenBank/DDBJ whole genome shotgun (WGS) entry which is preliminary data.</text>
</comment>
<dbReference type="SUPFAM" id="SSF48452">
    <property type="entry name" value="TPR-like"/>
    <property type="match status" value="1"/>
</dbReference>
<dbReference type="SMART" id="SM00028">
    <property type="entry name" value="TPR"/>
    <property type="match status" value="1"/>
</dbReference>
<dbReference type="Proteomes" id="UP000044098">
    <property type="component" value="Unassembled WGS sequence"/>
</dbReference>